<dbReference type="PANTHER" id="PTHR43085">
    <property type="entry name" value="HEXOKINASE FAMILY MEMBER"/>
    <property type="match status" value="1"/>
</dbReference>
<dbReference type="Gene3D" id="3.20.20.70">
    <property type="entry name" value="Aldolase class I"/>
    <property type="match status" value="1"/>
</dbReference>
<evidence type="ECO:0000313" key="8">
    <source>
        <dbReference type="EMBL" id="GGO84527.1"/>
    </source>
</evidence>
<evidence type="ECO:0000256" key="5">
    <source>
        <dbReference type="ARBA" id="ARBA00022840"/>
    </source>
</evidence>
<dbReference type="PROSITE" id="PS00584">
    <property type="entry name" value="PFKB_KINASES_2"/>
    <property type="match status" value="1"/>
</dbReference>
<dbReference type="InterPro" id="IPR029056">
    <property type="entry name" value="Ribokinase-like"/>
</dbReference>
<evidence type="ECO:0000256" key="1">
    <source>
        <dbReference type="ARBA" id="ARBA00010688"/>
    </source>
</evidence>
<evidence type="ECO:0000259" key="7">
    <source>
        <dbReference type="Pfam" id="PF09863"/>
    </source>
</evidence>
<name>A0A918DVW5_9GAMM</name>
<dbReference type="InterPro" id="IPR023314">
    <property type="entry name" value="Myo_inos_IolC-like_sf"/>
</dbReference>
<accession>A0A918DVW5</accession>
<dbReference type="GO" id="GO:0005524">
    <property type="term" value="F:ATP binding"/>
    <property type="evidence" value="ECO:0007669"/>
    <property type="project" value="UniProtKB-KW"/>
</dbReference>
<feature type="domain" description="DUF2090" evidence="7">
    <location>
        <begin position="328"/>
        <end position="637"/>
    </location>
</feature>
<dbReference type="InterPro" id="IPR018659">
    <property type="entry name" value="DUF2090"/>
</dbReference>
<dbReference type="RefSeq" id="WP_188861496.1">
    <property type="nucleotide sequence ID" value="NZ_BMLT01000007.1"/>
</dbReference>
<dbReference type="InterPro" id="IPR050306">
    <property type="entry name" value="PfkB_Carbo_kinase"/>
</dbReference>
<dbReference type="Gene3D" id="3.40.1190.20">
    <property type="match status" value="1"/>
</dbReference>
<protein>
    <submittedName>
        <fullName evidence="8">5-dehydro-2-deoxygluconokinase</fullName>
    </submittedName>
</protein>
<dbReference type="PANTHER" id="PTHR43085:SF49">
    <property type="entry name" value="5-DEHYDRO-2-DEOXYGLUCONOKINASE"/>
    <property type="match status" value="1"/>
</dbReference>
<dbReference type="EMBL" id="BMLT01000007">
    <property type="protein sequence ID" value="GGO84527.1"/>
    <property type="molecule type" value="Genomic_DNA"/>
</dbReference>
<feature type="domain" description="Carbohydrate kinase PfkB" evidence="6">
    <location>
        <begin position="10"/>
        <end position="324"/>
    </location>
</feature>
<keyword evidence="9" id="KW-1185">Reference proteome</keyword>
<dbReference type="Proteomes" id="UP000599578">
    <property type="component" value="Unassembled WGS sequence"/>
</dbReference>
<dbReference type="GO" id="GO:0016301">
    <property type="term" value="F:kinase activity"/>
    <property type="evidence" value="ECO:0007669"/>
    <property type="project" value="UniProtKB-KW"/>
</dbReference>
<dbReference type="SUPFAM" id="SSF53613">
    <property type="entry name" value="Ribokinase-like"/>
    <property type="match status" value="1"/>
</dbReference>
<dbReference type="InterPro" id="IPR002173">
    <property type="entry name" value="Carboh/pur_kinase_PfkB_CS"/>
</dbReference>
<keyword evidence="3" id="KW-0547">Nucleotide-binding</keyword>
<keyword evidence="4" id="KW-0418">Kinase</keyword>
<proteinExistence type="inferred from homology"/>
<dbReference type="CDD" id="cd01166">
    <property type="entry name" value="KdgK"/>
    <property type="match status" value="1"/>
</dbReference>
<dbReference type="Gene3D" id="2.20.150.10">
    <property type="entry name" value="putative 5-dehydro-2- deoxygluconokinase"/>
    <property type="match status" value="1"/>
</dbReference>
<dbReference type="Pfam" id="PF00294">
    <property type="entry name" value="PfkB"/>
    <property type="match status" value="1"/>
</dbReference>
<dbReference type="AlphaFoldDB" id="A0A918DVW5"/>
<dbReference type="InterPro" id="IPR013785">
    <property type="entry name" value="Aldolase_TIM"/>
</dbReference>
<comment type="caution">
    <text evidence="8">The sequence shown here is derived from an EMBL/GenBank/DDBJ whole genome shotgun (WGS) entry which is preliminary data.</text>
</comment>
<evidence type="ECO:0000256" key="2">
    <source>
        <dbReference type="ARBA" id="ARBA00022679"/>
    </source>
</evidence>
<sequence>MSNFNDRPLDVICLGRAAVDLYGEQIGSRLEDMSGFAKYVGGSSGNIAFGTARLGLKSAMLTRVGDEHMGRFVREELARAGVDVSHVKTDPERLTGLVILGIKDQDTFPLIFYRRDCADMALDKDDFSPEFIASSKALLITGTHFSTEQTYAASKTAMEYARAAGTKVVLDIDYRPVLWGLTGLGEGENRFVSDDGVSAHLQTVLPYCNLIVGTEEEVHIAGGSTDTIAALKKIRELTDATIVLKLGALGCTVLDGAIPDSMEAFDVFTGVRVDVLNVLGAGDAFMSGFMRGWIRGESAERCCAYANACGALVVSRHGCAPAIPSAEELDYYLERAESIPRPDQDTELNYLHRVTTRSAGEWNEICGLAFDHRKQLFDMARETGADPARVKHLKRLLVKATERGAGQAGLNGNVGVLIDDTYGQDALNDVTGRGWWIGRPVELPSSMPIELEGGRSIGSRLKSWPQEHVVKCLIFYHPDQPVEIRLAQERQAKELYKACCASGHELLLEIIPPKDMPQDDNTLPRALARFYNLGIRPDWWKLPSPSRATWAKLSELIKTRAPHCRGVVLLGLDAPPDEIREGFNNSAGVDICKGFTIGRTLWAKESREWLAGDLDDEGLVDAVSKNYLQLIQYWRERKAS</sequence>
<evidence type="ECO:0000313" key="9">
    <source>
        <dbReference type="Proteomes" id="UP000599578"/>
    </source>
</evidence>
<dbReference type="InterPro" id="IPR011611">
    <property type="entry name" value="PfkB_dom"/>
</dbReference>
<evidence type="ECO:0000259" key="6">
    <source>
        <dbReference type="Pfam" id="PF00294"/>
    </source>
</evidence>
<keyword evidence="5" id="KW-0067">ATP-binding</keyword>
<evidence type="ECO:0000256" key="3">
    <source>
        <dbReference type="ARBA" id="ARBA00022741"/>
    </source>
</evidence>
<gene>
    <name evidence="8" type="primary">iolC</name>
    <name evidence="8" type="ORF">GCM10011348_30990</name>
</gene>
<dbReference type="NCBIfam" id="TIGR04382">
    <property type="entry name" value="myo_inos_iolC_N"/>
    <property type="match status" value="1"/>
</dbReference>
<comment type="similarity">
    <text evidence="1">Belongs to the carbohydrate kinase PfkB family.</text>
</comment>
<dbReference type="Pfam" id="PF09863">
    <property type="entry name" value="DUF2090"/>
    <property type="match status" value="1"/>
</dbReference>
<dbReference type="InterPro" id="IPR030830">
    <property type="entry name" value="Myo_inos_IolC"/>
</dbReference>
<reference evidence="8 9" key="1">
    <citation type="journal article" date="2014" name="Int. J. Syst. Evol. Microbiol.">
        <title>Complete genome sequence of Corynebacterium casei LMG S-19264T (=DSM 44701T), isolated from a smear-ripened cheese.</title>
        <authorList>
            <consortium name="US DOE Joint Genome Institute (JGI-PGF)"/>
            <person name="Walter F."/>
            <person name="Albersmeier A."/>
            <person name="Kalinowski J."/>
            <person name="Ruckert C."/>
        </authorList>
    </citation>
    <scope>NUCLEOTIDE SEQUENCE [LARGE SCALE GENOMIC DNA]</scope>
    <source>
        <strain evidence="8 9">CGMCC 1.7286</strain>
    </source>
</reference>
<organism evidence="8 9">
    <name type="scientific">Marinobacterium nitratireducens</name>
    <dbReference type="NCBI Taxonomy" id="518897"/>
    <lineage>
        <taxon>Bacteria</taxon>
        <taxon>Pseudomonadati</taxon>
        <taxon>Pseudomonadota</taxon>
        <taxon>Gammaproteobacteria</taxon>
        <taxon>Oceanospirillales</taxon>
        <taxon>Oceanospirillaceae</taxon>
        <taxon>Marinobacterium</taxon>
    </lineage>
</organism>
<keyword evidence="2" id="KW-0808">Transferase</keyword>
<evidence type="ECO:0000256" key="4">
    <source>
        <dbReference type="ARBA" id="ARBA00022777"/>
    </source>
</evidence>